<organism evidence="1 2">
    <name type="scientific">Candidatus Mycoplasma haematobovis</name>
    <dbReference type="NCBI Taxonomy" id="432608"/>
    <lineage>
        <taxon>Bacteria</taxon>
        <taxon>Bacillati</taxon>
        <taxon>Mycoplasmatota</taxon>
        <taxon>Mollicutes</taxon>
        <taxon>Mycoplasmataceae</taxon>
        <taxon>Mycoplasma</taxon>
    </lineage>
</organism>
<dbReference type="AlphaFoldDB" id="A0A1A9QE72"/>
<reference evidence="2" key="1">
    <citation type="submission" date="2016-04" db="EMBL/GenBank/DDBJ databases">
        <authorList>
            <person name="Quiroz-Castaneda R.E."/>
            <person name="Martinez-Ocampo F."/>
        </authorList>
    </citation>
    <scope>NUCLEOTIDE SEQUENCE [LARGE SCALE GENOMIC DNA]</scope>
    <source>
        <strain evidence="2">INIFAP01</strain>
    </source>
</reference>
<dbReference type="Proteomes" id="UP000077623">
    <property type="component" value="Unassembled WGS sequence"/>
</dbReference>
<proteinExistence type="predicted"/>
<protein>
    <submittedName>
        <fullName evidence="1">Uncharacterized protein</fullName>
    </submittedName>
</protein>
<dbReference type="EMBL" id="LWUJ01000012">
    <property type="protein sequence ID" value="OAL09990.1"/>
    <property type="molecule type" value="Genomic_DNA"/>
</dbReference>
<dbReference type="STRING" id="432608.A6V39_03695"/>
<keyword evidence="2" id="KW-1185">Reference proteome</keyword>
<comment type="caution">
    <text evidence="1">The sequence shown here is derived from an EMBL/GenBank/DDBJ whole genome shotgun (WGS) entry which is preliminary data.</text>
</comment>
<gene>
    <name evidence="1" type="ORF">A6V39_03695</name>
</gene>
<evidence type="ECO:0000313" key="1">
    <source>
        <dbReference type="EMBL" id="OAL09990.1"/>
    </source>
</evidence>
<dbReference type="RefSeq" id="WP_187150376.1">
    <property type="nucleotide sequence ID" value="NZ_LWUJ01000012.1"/>
</dbReference>
<name>A0A1A9QE72_9MOLU</name>
<evidence type="ECO:0000313" key="2">
    <source>
        <dbReference type="Proteomes" id="UP000077623"/>
    </source>
</evidence>
<sequence length="225" mass="24768">MKATIAKGAVGVLGASGLGVGGYYGISALNGSTEVQKTIKPTPLSVSQQLKAKGYVPITSSTDNSIFEAILRNYKSAPSTQQELKFAGFDGNQSENKEAKNILLEKCNGIFDNKSANEQDQKRAKKWCVEPINAASFLKSKGTNSLNLDVNTETDKTAWGNKVKKYRSTSENRIDELEFTSKTEEPTDQEIRQIKEKCKSIGDIGNHDDKFEKTLILFEAWCSNK</sequence>
<accession>A0A1A9QE72</accession>